<dbReference type="AlphaFoldDB" id="A0A423XFS3"/>
<feature type="compositionally biased region" description="Low complexity" evidence="1">
    <location>
        <begin position="574"/>
        <end position="589"/>
    </location>
</feature>
<feature type="domain" description="DUF8004" evidence="2">
    <location>
        <begin position="145"/>
        <end position="235"/>
    </location>
</feature>
<sequence length="894" mass="99790">MSVKRWDGAAKISSSWDHLQKDPELWYKNGNCFVYLHEKGQLQGEPAFKVPFACLLSAKCEPLIEKFRDRSTSEEDACQHGRIELYVPAPQTASRSQALEYHIAIRNFFAWVCRRSMVGEHLGNALVTLVHSMHEFRGDAVDNIQDLLGYLDEEGYLNMRKHPNHALAILHLAENLQLRGLYIHSLAHCVGMNEKLYKSPEYSRISNASRKLIRQERADLDIRLSRAGAVLSDLLEEDLSETHLGLSTGARAHLDRFRTYIHSFYTAKFGRFPPPPADSRCSNIFKPEVYCTMRTDFEALYEYLVDERYTTVDNGHPVAQGGICAVQSVHAFDLRHNTTPLPHPLPLLPTPLKGKGSRSRIGLAWPAGNNRTEGGGKVRPDQRLVAHASVMKATNSTKVHLLENELVLAYRKFEEDFILAPHKAGRAERSNLSQSDARKVRWLLVYATYQTLRDCTEVPTEVTSQEGVDYHLAVSAKGLLPWQIQVQDGVSSSPRSVSDAIAMRSPLLASEARRPSINAVPHVLQSESSSRLSGAGLEIKPDVDYYALTHRAASQSRERSTLDETRDLTDSSRTKSLTRSLSLRRSMSMFRNTSNQRPLTAEEVTRATPSHKLPQGTHKSVHHEIVVHGYGNGTNETTKITKSTEGVDTLTDRNNPPRYPPYLEVVTTQTASRSASTSSTSSQGSVFSSLSISGKSDSTSPTIVGESPRSSRHSSYKWENGDAVRAPTVTTEYCESPITVSPQVCDNPALPIQRQSTNNSIRKMFSSDDVLGTSSKPELPPVPRRNSSRFGNKPSTSKRWTLIDVVAPLRERNDDSESEQDLNQALPRVRKSSRYRRKASAPVLADDHKLDVLSDSSDHEWEVAVHSAADVSPPWSWEQFTDLGGFQPITPTKE</sequence>
<keyword evidence="4" id="KW-1185">Reference proteome</keyword>
<feature type="region of interest" description="Disordered" evidence="1">
    <location>
        <begin position="552"/>
        <end position="718"/>
    </location>
</feature>
<organism evidence="3 4">
    <name type="scientific">Cytospora leucostoma</name>
    <dbReference type="NCBI Taxonomy" id="1230097"/>
    <lineage>
        <taxon>Eukaryota</taxon>
        <taxon>Fungi</taxon>
        <taxon>Dikarya</taxon>
        <taxon>Ascomycota</taxon>
        <taxon>Pezizomycotina</taxon>
        <taxon>Sordariomycetes</taxon>
        <taxon>Sordariomycetidae</taxon>
        <taxon>Diaporthales</taxon>
        <taxon>Cytosporaceae</taxon>
        <taxon>Cytospora</taxon>
    </lineage>
</organism>
<dbReference type="EMBL" id="LKEB01000011">
    <property type="protein sequence ID" value="ROW14964.1"/>
    <property type="molecule type" value="Genomic_DNA"/>
</dbReference>
<dbReference type="Pfam" id="PF26013">
    <property type="entry name" value="DUF8004"/>
    <property type="match status" value="1"/>
</dbReference>
<evidence type="ECO:0000256" key="1">
    <source>
        <dbReference type="SAM" id="MobiDB-lite"/>
    </source>
</evidence>
<accession>A0A423XFS3</accession>
<feature type="region of interest" description="Disordered" evidence="1">
    <location>
        <begin position="811"/>
        <end position="841"/>
    </location>
</feature>
<dbReference type="Proteomes" id="UP000285146">
    <property type="component" value="Unassembled WGS sequence"/>
</dbReference>
<feature type="compositionally biased region" description="Basic and acidic residues" evidence="1">
    <location>
        <begin position="556"/>
        <end position="573"/>
    </location>
</feature>
<gene>
    <name evidence="3" type="ORF">VPNG_03448</name>
</gene>
<name>A0A423XFS3_9PEZI</name>
<protein>
    <recommendedName>
        <fullName evidence="2">DUF8004 domain-containing protein</fullName>
    </recommendedName>
</protein>
<dbReference type="PANTHER" id="PTHR39601">
    <property type="entry name" value="CHORIOGENIN HMINOR"/>
    <property type="match status" value="1"/>
</dbReference>
<evidence type="ECO:0000313" key="4">
    <source>
        <dbReference type="Proteomes" id="UP000285146"/>
    </source>
</evidence>
<dbReference type="STRING" id="1230097.A0A423XFS3"/>
<evidence type="ECO:0000259" key="2">
    <source>
        <dbReference type="Pfam" id="PF26013"/>
    </source>
</evidence>
<dbReference type="InterPro" id="IPR058317">
    <property type="entry name" value="DUF8004"/>
</dbReference>
<dbReference type="OrthoDB" id="4114825at2759"/>
<feature type="compositionally biased region" description="Basic residues" evidence="1">
    <location>
        <begin position="828"/>
        <end position="839"/>
    </location>
</feature>
<feature type="region of interest" description="Disordered" evidence="1">
    <location>
        <begin position="767"/>
        <end position="795"/>
    </location>
</feature>
<evidence type="ECO:0000313" key="3">
    <source>
        <dbReference type="EMBL" id="ROW14964.1"/>
    </source>
</evidence>
<reference evidence="3 4" key="1">
    <citation type="submission" date="2015-09" db="EMBL/GenBank/DDBJ databases">
        <title>Host preference determinants of Valsa canker pathogens revealed by comparative genomics.</title>
        <authorList>
            <person name="Yin Z."/>
            <person name="Huang L."/>
        </authorList>
    </citation>
    <scope>NUCLEOTIDE SEQUENCE [LARGE SCALE GENOMIC DNA]</scope>
    <source>
        <strain evidence="3 4">SXYLt</strain>
    </source>
</reference>
<proteinExistence type="predicted"/>
<dbReference type="InParanoid" id="A0A423XFS3"/>
<dbReference type="PANTHER" id="PTHR39601:SF1">
    <property type="entry name" value="CHORIOGENIN HMINOR"/>
    <property type="match status" value="1"/>
</dbReference>
<feature type="compositionally biased region" description="Polar residues" evidence="1">
    <location>
        <begin position="633"/>
        <end position="646"/>
    </location>
</feature>
<feature type="compositionally biased region" description="Low complexity" evidence="1">
    <location>
        <begin position="667"/>
        <end position="696"/>
    </location>
</feature>
<comment type="caution">
    <text evidence="3">The sequence shown here is derived from an EMBL/GenBank/DDBJ whole genome shotgun (WGS) entry which is preliminary data.</text>
</comment>